<dbReference type="InterPro" id="IPR006224">
    <property type="entry name" value="PsdUridine_synth_RluA-like_CS"/>
</dbReference>
<dbReference type="RefSeq" id="WP_072286734.1">
    <property type="nucleotide sequence ID" value="NZ_CP015455.1"/>
</dbReference>
<protein>
    <recommendedName>
        <fullName evidence="6">Pseudouridine synthase</fullName>
        <ecNumber evidence="6">5.4.99.-</ecNumber>
    </recommendedName>
</protein>
<dbReference type="PROSITE" id="PS01129">
    <property type="entry name" value="PSI_RLU"/>
    <property type="match status" value="1"/>
</dbReference>
<dbReference type="AlphaFoldDB" id="A0A1L3GG18"/>
<dbReference type="EC" id="5.4.99.-" evidence="6"/>
<comment type="catalytic activity">
    <reaction evidence="6">
        <text>a uridine in RNA = a pseudouridine in RNA</text>
        <dbReference type="Rhea" id="RHEA:48348"/>
        <dbReference type="Rhea" id="RHEA-COMP:12068"/>
        <dbReference type="Rhea" id="RHEA-COMP:12069"/>
        <dbReference type="ChEBI" id="CHEBI:65314"/>
        <dbReference type="ChEBI" id="CHEBI:65315"/>
    </reaction>
</comment>
<dbReference type="InterPro" id="IPR002942">
    <property type="entry name" value="S4_RNA-bd"/>
</dbReference>
<keyword evidence="2 5" id="KW-0694">RNA-binding</keyword>
<dbReference type="Gene3D" id="3.10.290.10">
    <property type="entry name" value="RNA-binding S4 domain"/>
    <property type="match status" value="1"/>
</dbReference>
<evidence type="ECO:0000259" key="7">
    <source>
        <dbReference type="SMART" id="SM00363"/>
    </source>
</evidence>
<dbReference type="EMBL" id="CP015518">
    <property type="protein sequence ID" value="APG24886.1"/>
    <property type="molecule type" value="Genomic_DNA"/>
</dbReference>
<keyword evidence="9" id="KW-1185">Reference proteome</keyword>
<proteinExistence type="inferred from homology"/>
<evidence type="ECO:0000256" key="1">
    <source>
        <dbReference type="ARBA" id="ARBA00010876"/>
    </source>
</evidence>
<dbReference type="InterPro" id="IPR036986">
    <property type="entry name" value="S4_RNA-bd_sf"/>
</dbReference>
<dbReference type="InterPro" id="IPR006225">
    <property type="entry name" value="PsdUridine_synth_RluC/D"/>
</dbReference>
<evidence type="ECO:0000256" key="6">
    <source>
        <dbReference type="RuleBase" id="RU362028"/>
    </source>
</evidence>
<evidence type="ECO:0000256" key="5">
    <source>
        <dbReference type="PROSITE-ProRule" id="PRU00182"/>
    </source>
</evidence>
<reference evidence="8 9" key="1">
    <citation type="journal article" date="2017" name="Genome Announc.">
        <title>Complete Genome Sequences of Two Acetylene-Fermenting Pelobacter acetylenicus Strains.</title>
        <authorList>
            <person name="Sutton J.M."/>
            <person name="Baesman S.M."/>
            <person name="Fierst J.L."/>
            <person name="Poret-Peterson A.T."/>
            <person name="Oremland R.S."/>
            <person name="Dunlap D.S."/>
            <person name="Akob D.M."/>
        </authorList>
    </citation>
    <scope>NUCLEOTIDE SEQUENCE [LARGE SCALE GENOMIC DNA]</scope>
    <source>
        <strain evidence="8 9">DSM 3247</strain>
    </source>
</reference>
<accession>A0A1L3GG18</accession>
<dbReference type="PROSITE" id="PS50889">
    <property type="entry name" value="S4"/>
    <property type="match status" value="1"/>
</dbReference>
<feature type="active site" evidence="4">
    <location>
        <position position="139"/>
    </location>
</feature>
<evidence type="ECO:0000313" key="9">
    <source>
        <dbReference type="Proteomes" id="UP000182264"/>
    </source>
</evidence>
<gene>
    <name evidence="8" type="ORF">A7E75_07520</name>
</gene>
<dbReference type="SUPFAM" id="SSF55120">
    <property type="entry name" value="Pseudouridine synthase"/>
    <property type="match status" value="1"/>
</dbReference>
<name>A0A1L3GG18_SYNAC</name>
<evidence type="ECO:0000256" key="4">
    <source>
        <dbReference type="PIRSR" id="PIRSR606225-1"/>
    </source>
</evidence>
<dbReference type="FunFam" id="3.30.2350.10:FF:000006">
    <property type="entry name" value="Pseudouridine synthase"/>
    <property type="match status" value="1"/>
</dbReference>
<dbReference type="PANTHER" id="PTHR21600:SF44">
    <property type="entry name" value="RIBOSOMAL LARGE SUBUNIT PSEUDOURIDINE SYNTHASE D"/>
    <property type="match status" value="1"/>
</dbReference>
<dbReference type="InterPro" id="IPR050188">
    <property type="entry name" value="RluA_PseudoU_synthase"/>
</dbReference>
<dbReference type="Pfam" id="PF00849">
    <property type="entry name" value="PseudoU_synth_2"/>
    <property type="match status" value="1"/>
</dbReference>
<organism evidence="8 9">
    <name type="scientific">Syntrophotalea acetylenica</name>
    <name type="common">Pelobacter acetylenicus</name>
    <dbReference type="NCBI Taxonomy" id="29542"/>
    <lineage>
        <taxon>Bacteria</taxon>
        <taxon>Pseudomonadati</taxon>
        <taxon>Thermodesulfobacteriota</taxon>
        <taxon>Desulfuromonadia</taxon>
        <taxon>Desulfuromonadales</taxon>
        <taxon>Syntrophotaleaceae</taxon>
        <taxon>Syntrophotalea</taxon>
    </lineage>
</organism>
<keyword evidence="3 6" id="KW-0413">Isomerase</keyword>
<dbReference type="OrthoDB" id="128480at2"/>
<dbReference type="Proteomes" id="UP000182264">
    <property type="component" value="Chromosome"/>
</dbReference>
<feature type="domain" description="RNA-binding S4" evidence="7">
    <location>
        <begin position="16"/>
        <end position="80"/>
    </location>
</feature>
<evidence type="ECO:0000256" key="2">
    <source>
        <dbReference type="ARBA" id="ARBA00022884"/>
    </source>
</evidence>
<dbReference type="Pfam" id="PF01479">
    <property type="entry name" value="S4"/>
    <property type="match status" value="1"/>
</dbReference>
<comment type="function">
    <text evidence="6">Responsible for synthesis of pseudouridine from uracil.</text>
</comment>
<dbReference type="GO" id="GO:0003723">
    <property type="term" value="F:RNA binding"/>
    <property type="evidence" value="ECO:0007669"/>
    <property type="project" value="UniProtKB-KW"/>
</dbReference>
<dbReference type="GO" id="GO:0120159">
    <property type="term" value="F:rRNA pseudouridine synthase activity"/>
    <property type="evidence" value="ECO:0007669"/>
    <property type="project" value="UniProtKB-ARBA"/>
</dbReference>
<dbReference type="Gene3D" id="3.30.2350.10">
    <property type="entry name" value="Pseudouridine synthase"/>
    <property type="match status" value="1"/>
</dbReference>
<dbReference type="NCBIfam" id="TIGR00005">
    <property type="entry name" value="rluA_subfam"/>
    <property type="match status" value="1"/>
</dbReference>
<dbReference type="STRING" id="29542.A6070_01480"/>
<dbReference type="InterPro" id="IPR020103">
    <property type="entry name" value="PsdUridine_synth_cat_dom_sf"/>
</dbReference>
<dbReference type="SUPFAM" id="SSF55174">
    <property type="entry name" value="Alpha-L RNA-binding motif"/>
    <property type="match status" value="1"/>
</dbReference>
<dbReference type="CDD" id="cd00165">
    <property type="entry name" value="S4"/>
    <property type="match status" value="1"/>
</dbReference>
<dbReference type="PANTHER" id="PTHR21600">
    <property type="entry name" value="MITOCHONDRIAL RNA PSEUDOURIDINE SYNTHASE"/>
    <property type="match status" value="1"/>
</dbReference>
<evidence type="ECO:0000313" key="8">
    <source>
        <dbReference type="EMBL" id="APG24886.1"/>
    </source>
</evidence>
<dbReference type="InterPro" id="IPR006145">
    <property type="entry name" value="PsdUridine_synth_RsuA/RluA"/>
</dbReference>
<dbReference type="SMART" id="SM00363">
    <property type="entry name" value="S4"/>
    <property type="match status" value="1"/>
</dbReference>
<evidence type="ECO:0000256" key="3">
    <source>
        <dbReference type="ARBA" id="ARBA00023235"/>
    </source>
</evidence>
<dbReference type="CDD" id="cd02869">
    <property type="entry name" value="PseudoU_synth_RluA_like"/>
    <property type="match status" value="1"/>
</dbReference>
<comment type="similarity">
    <text evidence="1 6">Belongs to the pseudouridine synthase RluA family.</text>
</comment>
<dbReference type="GO" id="GO:0000455">
    <property type="term" value="P:enzyme-directed rRNA pseudouridine synthesis"/>
    <property type="evidence" value="ECO:0007669"/>
    <property type="project" value="TreeGrafter"/>
</dbReference>
<sequence length="326" mass="35916">MFRQRAFCFDRGQPPERLDRFLAEQLPELSRSQLKKLIDDGLVLLNGAPAKAASKLKGGEALTVTLPDPGPAKAVSEDIPLTVLYEDRCLIVVDKPPGMVVHPAPGHQQGTLVNALLHCCQDLSGIGGTLRPGIVHRLDKDTSGVMVATKTDAAHQHLAAQFKEHSITRRYVALVHGLLTGDAGSIDRPIGRHPTQRKKMSSACRGGRRAVTHWRVLQRFDADRMTLVELALETGRTHQIRVHLSESRHPLVGDATYGGKSRMKTIADPRLLALVRALDRQALHARLLGFRHPETGDYLEFDSPLPPDLRAVIDYLNEKYKTGPPA</sequence>
<dbReference type="KEGG" id="pace:A6070_01480"/>